<organism evidence="2 3">
    <name type="scientific">Meiothermus luteus</name>
    <dbReference type="NCBI Taxonomy" id="2026184"/>
    <lineage>
        <taxon>Bacteria</taxon>
        <taxon>Thermotogati</taxon>
        <taxon>Deinococcota</taxon>
        <taxon>Deinococci</taxon>
        <taxon>Thermales</taxon>
        <taxon>Thermaceae</taxon>
        <taxon>Meiothermus</taxon>
    </lineage>
</organism>
<dbReference type="Proteomes" id="UP000265800">
    <property type="component" value="Unassembled WGS sequence"/>
</dbReference>
<feature type="transmembrane region" description="Helical" evidence="1">
    <location>
        <begin position="74"/>
        <end position="93"/>
    </location>
</feature>
<feature type="transmembrane region" description="Helical" evidence="1">
    <location>
        <begin position="105"/>
        <end position="126"/>
    </location>
</feature>
<evidence type="ECO:0000313" key="2">
    <source>
        <dbReference type="EMBL" id="RIH81667.1"/>
    </source>
</evidence>
<comment type="caution">
    <text evidence="2">The sequence shown here is derived from an EMBL/GenBank/DDBJ whole genome shotgun (WGS) entry which is preliminary data.</text>
</comment>
<keyword evidence="3" id="KW-1185">Reference proteome</keyword>
<dbReference type="EMBL" id="QWKZ01000145">
    <property type="protein sequence ID" value="RIH81667.1"/>
    <property type="molecule type" value="Genomic_DNA"/>
</dbReference>
<keyword evidence="1" id="KW-1133">Transmembrane helix</keyword>
<dbReference type="RefSeq" id="WP_119361216.1">
    <property type="nucleotide sequence ID" value="NZ_QWKZ01000145.1"/>
</dbReference>
<proteinExistence type="predicted"/>
<feature type="transmembrane region" description="Helical" evidence="1">
    <location>
        <begin position="147"/>
        <end position="169"/>
    </location>
</feature>
<protein>
    <submittedName>
        <fullName evidence="2">Uncharacterized protein</fullName>
    </submittedName>
</protein>
<gene>
    <name evidence="2" type="ORF">Mlute_02731</name>
</gene>
<reference evidence="2 3" key="1">
    <citation type="submission" date="2018-08" db="EMBL/GenBank/DDBJ databases">
        <title>Meiothermus luteus KCTC 52599 genome sequencing project.</title>
        <authorList>
            <person name="Da Costa M.S."/>
            <person name="Albuquerque L."/>
            <person name="Raposo P."/>
            <person name="Froufe H.J.C."/>
            <person name="Barroso C.S."/>
            <person name="Egas C."/>
        </authorList>
    </citation>
    <scope>NUCLEOTIDE SEQUENCE [LARGE SCALE GENOMIC DNA]</scope>
    <source>
        <strain evidence="2 3">KCTC 52599</strain>
    </source>
</reference>
<feature type="transmembrane region" description="Helical" evidence="1">
    <location>
        <begin position="175"/>
        <end position="196"/>
    </location>
</feature>
<accession>A0A399EA86</accession>
<keyword evidence="1" id="KW-0472">Membrane</keyword>
<evidence type="ECO:0000256" key="1">
    <source>
        <dbReference type="SAM" id="Phobius"/>
    </source>
</evidence>
<keyword evidence="1" id="KW-0812">Transmembrane</keyword>
<feature type="transmembrane region" description="Helical" evidence="1">
    <location>
        <begin position="20"/>
        <end position="53"/>
    </location>
</feature>
<dbReference type="OrthoDB" id="25759at2"/>
<evidence type="ECO:0000313" key="3">
    <source>
        <dbReference type="Proteomes" id="UP000265800"/>
    </source>
</evidence>
<sequence>MLEPGQVLAQSLGLLARRPLGVLGLLAQALLVSLLSLGLLTGPMQVGVYAVLLDYARGGPWQPQGLWGHLTLRHLVAGWVYGASVLAVFWVGLSPVAPQPSLAAGLGFVGMVAVQLLWFYTFQIMTESPIPWPEALRQGWGLVLRGGLLRHLGLIALLEGLILLAPLLGWLPLQFAAYLALLGLSTLVRAVAYVRLGSA</sequence>
<dbReference type="AlphaFoldDB" id="A0A399EA86"/>
<name>A0A399EA86_9DEIN</name>